<dbReference type="InterPro" id="IPR041697">
    <property type="entry name" value="Znf-C2H2_11"/>
</dbReference>
<dbReference type="PROSITE" id="PS00028">
    <property type="entry name" value="ZINC_FINGER_C2H2_1"/>
    <property type="match status" value="5"/>
</dbReference>
<dbReference type="PROSITE" id="PS50157">
    <property type="entry name" value="ZINC_FINGER_C2H2_2"/>
    <property type="match status" value="5"/>
</dbReference>
<dbReference type="PANTHER" id="PTHR24394:SF44">
    <property type="entry name" value="ZINC FINGER PROTEIN 271-LIKE"/>
    <property type="match status" value="1"/>
</dbReference>
<keyword evidence="5 11" id="KW-0863">Zinc-finger</keyword>
<keyword evidence="9" id="KW-0804">Transcription</keyword>
<evidence type="ECO:0000259" key="12">
    <source>
        <dbReference type="PROSITE" id="PS50157"/>
    </source>
</evidence>
<keyword evidence="3" id="KW-0479">Metal-binding</keyword>
<keyword evidence="10" id="KW-0539">Nucleus</keyword>
<name>A0AAV2RLL3_MEGNR</name>
<sequence length="215" mass="25285">MAFVEKRNPAKQQRIYNCDKPYHQCDKISTGKQRLETYQVTNTEEKTYQCSLCNKTFNLSSNLNRHMSTHIGGKQYKTRQNFDDIKDKQNIVKNQIAYSEESSYHCRQCDKAFSSEFNLKRHSNSIHTVGKIYQCNQCNNTFSRKDYLVTHLRTHTGEKPYQCNLCNKTFTESSNLNRHASKHTGKKQSQSIKCKQCDTAFTRKDNLLKHLRKQH</sequence>
<evidence type="ECO:0000256" key="9">
    <source>
        <dbReference type="ARBA" id="ARBA00023163"/>
    </source>
</evidence>
<keyword evidence="6" id="KW-0862">Zinc</keyword>
<dbReference type="GO" id="GO:0008270">
    <property type="term" value="F:zinc ion binding"/>
    <property type="evidence" value="ECO:0007669"/>
    <property type="project" value="UniProtKB-KW"/>
</dbReference>
<feature type="domain" description="C2H2-type" evidence="12">
    <location>
        <begin position="161"/>
        <end position="188"/>
    </location>
</feature>
<organism evidence="13 14">
    <name type="scientific">Meganyctiphanes norvegica</name>
    <name type="common">Northern krill</name>
    <name type="synonym">Thysanopoda norvegica</name>
    <dbReference type="NCBI Taxonomy" id="48144"/>
    <lineage>
        <taxon>Eukaryota</taxon>
        <taxon>Metazoa</taxon>
        <taxon>Ecdysozoa</taxon>
        <taxon>Arthropoda</taxon>
        <taxon>Crustacea</taxon>
        <taxon>Multicrustacea</taxon>
        <taxon>Malacostraca</taxon>
        <taxon>Eumalacostraca</taxon>
        <taxon>Eucarida</taxon>
        <taxon>Euphausiacea</taxon>
        <taxon>Euphausiidae</taxon>
        <taxon>Meganyctiphanes</taxon>
    </lineage>
</organism>
<evidence type="ECO:0000256" key="4">
    <source>
        <dbReference type="ARBA" id="ARBA00022737"/>
    </source>
</evidence>
<comment type="caution">
    <text evidence="13">The sequence shown here is derived from an EMBL/GenBank/DDBJ whole genome shotgun (WGS) entry which is preliminary data.</text>
</comment>
<dbReference type="GO" id="GO:0000981">
    <property type="term" value="F:DNA-binding transcription factor activity, RNA polymerase II-specific"/>
    <property type="evidence" value="ECO:0007669"/>
    <property type="project" value="TreeGrafter"/>
</dbReference>
<evidence type="ECO:0000256" key="10">
    <source>
        <dbReference type="ARBA" id="ARBA00023242"/>
    </source>
</evidence>
<dbReference type="Proteomes" id="UP001497623">
    <property type="component" value="Unassembled WGS sequence"/>
</dbReference>
<evidence type="ECO:0000256" key="5">
    <source>
        <dbReference type="ARBA" id="ARBA00022771"/>
    </source>
</evidence>
<dbReference type="Pfam" id="PF16622">
    <property type="entry name" value="zf-C2H2_11"/>
    <property type="match status" value="1"/>
</dbReference>
<dbReference type="SUPFAM" id="SSF57667">
    <property type="entry name" value="beta-beta-alpha zinc fingers"/>
    <property type="match status" value="3"/>
</dbReference>
<keyword evidence="14" id="KW-1185">Reference proteome</keyword>
<evidence type="ECO:0000256" key="6">
    <source>
        <dbReference type="ARBA" id="ARBA00022833"/>
    </source>
</evidence>
<evidence type="ECO:0000256" key="8">
    <source>
        <dbReference type="ARBA" id="ARBA00023125"/>
    </source>
</evidence>
<dbReference type="SMART" id="SM00355">
    <property type="entry name" value="ZnF_C2H2"/>
    <property type="match status" value="5"/>
</dbReference>
<feature type="domain" description="C2H2-type" evidence="12">
    <location>
        <begin position="48"/>
        <end position="75"/>
    </location>
</feature>
<evidence type="ECO:0000256" key="3">
    <source>
        <dbReference type="ARBA" id="ARBA00022723"/>
    </source>
</evidence>
<comment type="subcellular location">
    <subcellularLocation>
        <location evidence="1">Nucleus</location>
    </subcellularLocation>
</comment>
<dbReference type="GO" id="GO:0005634">
    <property type="term" value="C:nucleus"/>
    <property type="evidence" value="ECO:0007669"/>
    <property type="project" value="UniProtKB-SubCell"/>
</dbReference>
<gene>
    <name evidence="13" type="ORF">MNOR_LOCUS24979</name>
</gene>
<comment type="similarity">
    <text evidence="2">Belongs to the krueppel C2H2-type zinc-finger protein family.</text>
</comment>
<dbReference type="InterPro" id="IPR013087">
    <property type="entry name" value="Znf_C2H2_type"/>
</dbReference>
<evidence type="ECO:0000256" key="11">
    <source>
        <dbReference type="PROSITE-ProRule" id="PRU00042"/>
    </source>
</evidence>
<proteinExistence type="inferred from homology"/>
<dbReference type="Gene3D" id="3.30.160.60">
    <property type="entry name" value="Classic Zinc Finger"/>
    <property type="match status" value="5"/>
</dbReference>
<evidence type="ECO:0000256" key="7">
    <source>
        <dbReference type="ARBA" id="ARBA00023015"/>
    </source>
</evidence>
<dbReference type="FunFam" id="3.30.160.60:FF:000045">
    <property type="entry name" value="ZFP69 zinc finger protein B"/>
    <property type="match status" value="1"/>
</dbReference>
<dbReference type="FunFam" id="3.30.160.60:FF:000303">
    <property type="entry name" value="Zinc finger protein 41"/>
    <property type="match status" value="1"/>
</dbReference>
<keyword evidence="4" id="KW-0677">Repeat</keyword>
<accession>A0AAV2RLL3</accession>
<feature type="domain" description="C2H2-type" evidence="12">
    <location>
        <begin position="104"/>
        <end position="132"/>
    </location>
</feature>
<feature type="domain" description="C2H2-type" evidence="12">
    <location>
        <begin position="133"/>
        <end position="160"/>
    </location>
</feature>
<feature type="domain" description="C2H2-type" evidence="12">
    <location>
        <begin position="192"/>
        <end position="215"/>
    </location>
</feature>
<evidence type="ECO:0000313" key="13">
    <source>
        <dbReference type="EMBL" id="CAL4125098.1"/>
    </source>
</evidence>
<evidence type="ECO:0000256" key="1">
    <source>
        <dbReference type="ARBA" id="ARBA00004123"/>
    </source>
</evidence>
<protein>
    <recommendedName>
        <fullName evidence="12">C2H2-type domain-containing protein</fullName>
    </recommendedName>
</protein>
<dbReference type="AlphaFoldDB" id="A0AAV2RLL3"/>
<reference evidence="13 14" key="1">
    <citation type="submission" date="2024-05" db="EMBL/GenBank/DDBJ databases">
        <authorList>
            <person name="Wallberg A."/>
        </authorList>
    </citation>
    <scope>NUCLEOTIDE SEQUENCE [LARGE SCALE GENOMIC DNA]</scope>
</reference>
<keyword evidence="7" id="KW-0805">Transcription regulation</keyword>
<dbReference type="PANTHER" id="PTHR24394">
    <property type="entry name" value="ZINC FINGER PROTEIN"/>
    <property type="match status" value="1"/>
</dbReference>
<dbReference type="EMBL" id="CAXKWB010023352">
    <property type="protein sequence ID" value="CAL4125098.1"/>
    <property type="molecule type" value="Genomic_DNA"/>
</dbReference>
<dbReference type="InterPro" id="IPR036236">
    <property type="entry name" value="Znf_C2H2_sf"/>
</dbReference>
<dbReference type="GO" id="GO:1990837">
    <property type="term" value="F:sequence-specific double-stranded DNA binding"/>
    <property type="evidence" value="ECO:0007669"/>
    <property type="project" value="UniProtKB-ARBA"/>
</dbReference>
<evidence type="ECO:0000313" key="14">
    <source>
        <dbReference type="Proteomes" id="UP001497623"/>
    </source>
</evidence>
<dbReference type="FunFam" id="3.30.160.60:FF:001016">
    <property type="entry name" value="zinc finger protein 850-like"/>
    <property type="match status" value="1"/>
</dbReference>
<dbReference type="Pfam" id="PF00096">
    <property type="entry name" value="zf-C2H2"/>
    <property type="match status" value="4"/>
</dbReference>
<keyword evidence="8" id="KW-0238">DNA-binding</keyword>
<evidence type="ECO:0000256" key="2">
    <source>
        <dbReference type="ARBA" id="ARBA00006991"/>
    </source>
</evidence>